<dbReference type="Proteomes" id="UP000831113">
    <property type="component" value="Chromosome"/>
</dbReference>
<reference evidence="2 3" key="1">
    <citation type="submission" date="2022-03" db="EMBL/GenBank/DDBJ databases">
        <title>Hymenobactersp. isolated from the air.</title>
        <authorList>
            <person name="Won M."/>
            <person name="Kwon S.-W."/>
        </authorList>
    </citation>
    <scope>NUCLEOTIDE SEQUENCE [LARGE SCALE GENOMIC DNA]</scope>
    <source>
        <strain evidence="2 3">KACC 21982</strain>
    </source>
</reference>
<organism evidence="2 3">
    <name type="scientific">Hymenobacter tibetensis</name>
    <dbReference type="NCBI Taxonomy" id="497967"/>
    <lineage>
        <taxon>Bacteria</taxon>
        <taxon>Pseudomonadati</taxon>
        <taxon>Bacteroidota</taxon>
        <taxon>Cytophagia</taxon>
        <taxon>Cytophagales</taxon>
        <taxon>Hymenobacteraceae</taxon>
        <taxon>Hymenobacter</taxon>
    </lineage>
</organism>
<evidence type="ECO:0000256" key="1">
    <source>
        <dbReference type="SAM" id="SignalP"/>
    </source>
</evidence>
<dbReference type="RefSeq" id="WP_243795992.1">
    <property type="nucleotide sequence ID" value="NZ_CP094669.1"/>
</dbReference>
<accession>A0ABY4CT73</accession>
<evidence type="ECO:0000313" key="3">
    <source>
        <dbReference type="Proteomes" id="UP000831113"/>
    </source>
</evidence>
<feature type="chain" id="PRO_5045385691" description="Lipoprotein" evidence="1">
    <location>
        <begin position="33"/>
        <end position="194"/>
    </location>
</feature>
<keyword evidence="1" id="KW-0732">Signal</keyword>
<evidence type="ECO:0008006" key="4">
    <source>
        <dbReference type="Google" id="ProtNLM"/>
    </source>
</evidence>
<gene>
    <name evidence="2" type="ORF">MTX78_15150</name>
</gene>
<feature type="signal peptide" evidence="1">
    <location>
        <begin position="1"/>
        <end position="32"/>
    </location>
</feature>
<keyword evidence="3" id="KW-1185">Reference proteome</keyword>
<dbReference type="EMBL" id="CP094669">
    <property type="protein sequence ID" value="UOG73461.1"/>
    <property type="molecule type" value="Genomic_DNA"/>
</dbReference>
<protein>
    <recommendedName>
        <fullName evidence="4">Lipoprotein</fullName>
    </recommendedName>
</protein>
<name>A0ABY4CT73_9BACT</name>
<sequence>MVLFSLLLRPLPKAVLSVLPLAWLTLSGCAHPSPATEADLRGAWQQVPAVPRPGEPPQHIRFIRGGLGFYLQTYYSQQEATLSRHGDTLFLRHGCLGSSTTFRFYKGATRRTDTLVLEGMGTFGRMDSATLAKARRVYFEQVAAANAKIDVDSVDRAMGSQVGPVLPDTGVHSMAGGGAGNEAASYLRISSRTK</sequence>
<proteinExistence type="predicted"/>
<evidence type="ECO:0000313" key="2">
    <source>
        <dbReference type="EMBL" id="UOG73461.1"/>
    </source>
</evidence>